<dbReference type="GO" id="GO:0016020">
    <property type="term" value="C:membrane"/>
    <property type="evidence" value="ECO:0007669"/>
    <property type="project" value="UniProtKB-SubCell"/>
</dbReference>
<dbReference type="PRINTS" id="PR00885">
    <property type="entry name" value="BCTERIALGSPH"/>
</dbReference>
<keyword evidence="4 6" id="KW-1133">Transmembrane helix</keyword>
<dbReference type="RefSeq" id="WP_258331631.1">
    <property type="nucleotide sequence ID" value="NZ_JAPTGG010000007.1"/>
</dbReference>
<sequence>MSLFQVKNSGFTLIELVSVMVLLGVLAVAAIPTFTGSDDFSAYSAQDQIITGARMAQQRAMYDRAAGSCYFLNIASNNISVIRIAGASFGTIGPTEEWRNGIAVDADVVIADAQVFFDGLGNAIDACPGSGAPLAGVQTITIGAAGLAVCVNPAGYIYAC</sequence>
<dbReference type="InterPro" id="IPR002416">
    <property type="entry name" value="T2SS_protein-GspH"/>
</dbReference>
<protein>
    <submittedName>
        <fullName evidence="7">Type II secretion system protein</fullName>
    </submittedName>
</protein>
<dbReference type="SUPFAM" id="SSF54523">
    <property type="entry name" value="Pili subunits"/>
    <property type="match status" value="1"/>
</dbReference>
<accession>A0A9J6RM01</accession>
<dbReference type="GO" id="GO:0015627">
    <property type="term" value="C:type II protein secretion system complex"/>
    <property type="evidence" value="ECO:0007669"/>
    <property type="project" value="InterPro"/>
</dbReference>
<evidence type="ECO:0000256" key="1">
    <source>
        <dbReference type="ARBA" id="ARBA00004167"/>
    </source>
</evidence>
<dbReference type="Proteomes" id="UP001069090">
    <property type="component" value="Unassembled WGS sequence"/>
</dbReference>
<dbReference type="EMBL" id="JAPTGG010000007">
    <property type="protein sequence ID" value="MCZ0865484.1"/>
    <property type="molecule type" value="Genomic_DNA"/>
</dbReference>
<evidence type="ECO:0000313" key="7">
    <source>
        <dbReference type="EMBL" id="MCZ0865484.1"/>
    </source>
</evidence>
<evidence type="ECO:0000256" key="3">
    <source>
        <dbReference type="ARBA" id="ARBA00022692"/>
    </source>
</evidence>
<dbReference type="PROSITE" id="PS00409">
    <property type="entry name" value="PROKAR_NTER_METHYL"/>
    <property type="match status" value="1"/>
</dbReference>
<dbReference type="InterPro" id="IPR012902">
    <property type="entry name" value="N_methyl_site"/>
</dbReference>
<evidence type="ECO:0000256" key="4">
    <source>
        <dbReference type="ARBA" id="ARBA00022989"/>
    </source>
</evidence>
<dbReference type="InterPro" id="IPR045584">
    <property type="entry name" value="Pilin-like"/>
</dbReference>
<keyword evidence="5 6" id="KW-0472">Membrane</keyword>
<evidence type="ECO:0000256" key="6">
    <source>
        <dbReference type="SAM" id="Phobius"/>
    </source>
</evidence>
<keyword evidence="3 6" id="KW-0812">Transmembrane</keyword>
<keyword evidence="8" id="KW-1185">Reference proteome</keyword>
<dbReference type="NCBIfam" id="TIGR02532">
    <property type="entry name" value="IV_pilin_GFxxxE"/>
    <property type="match status" value="1"/>
</dbReference>
<reference evidence="7 8" key="1">
    <citation type="submission" date="2022-12" db="EMBL/GenBank/DDBJ databases">
        <title>Dasania phycosphaerae sp. nov., isolated from particulate material of the south coast of Korea.</title>
        <authorList>
            <person name="Jiang Y."/>
        </authorList>
    </citation>
    <scope>NUCLEOTIDE SEQUENCE [LARGE SCALE GENOMIC DNA]</scope>
    <source>
        <strain evidence="7 8">GY-19</strain>
    </source>
</reference>
<evidence type="ECO:0000313" key="8">
    <source>
        <dbReference type="Proteomes" id="UP001069090"/>
    </source>
</evidence>
<organism evidence="7 8">
    <name type="scientific">Dasania phycosphaerae</name>
    <dbReference type="NCBI Taxonomy" id="2950436"/>
    <lineage>
        <taxon>Bacteria</taxon>
        <taxon>Pseudomonadati</taxon>
        <taxon>Pseudomonadota</taxon>
        <taxon>Gammaproteobacteria</taxon>
        <taxon>Cellvibrionales</taxon>
        <taxon>Spongiibacteraceae</taxon>
        <taxon>Dasania</taxon>
    </lineage>
</organism>
<comment type="caution">
    <text evidence="7">The sequence shown here is derived from an EMBL/GenBank/DDBJ whole genome shotgun (WGS) entry which is preliminary data.</text>
</comment>
<dbReference type="Pfam" id="PF07963">
    <property type="entry name" value="N_methyl"/>
    <property type="match status" value="1"/>
</dbReference>
<comment type="subcellular location">
    <subcellularLocation>
        <location evidence="1">Membrane</location>
        <topology evidence="1">Single-pass membrane protein</topology>
    </subcellularLocation>
</comment>
<gene>
    <name evidence="7" type="ORF">O0V09_09750</name>
</gene>
<evidence type="ECO:0000256" key="5">
    <source>
        <dbReference type="ARBA" id="ARBA00023136"/>
    </source>
</evidence>
<name>A0A9J6RM01_9GAMM</name>
<proteinExistence type="predicted"/>
<dbReference type="AlphaFoldDB" id="A0A9J6RM01"/>
<dbReference type="GO" id="GO:0015628">
    <property type="term" value="P:protein secretion by the type II secretion system"/>
    <property type="evidence" value="ECO:0007669"/>
    <property type="project" value="InterPro"/>
</dbReference>
<dbReference type="Gene3D" id="3.30.700.10">
    <property type="entry name" value="Glycoprotein, Type 4 Pilin"/>
    <property type="match status" value="1"/>
</dbReference>
<feature type="transmembrane region" description="Helical" evidence="6">
    <location>
        <begin position="12"/>
        <end position="34"/>
    </location>
</feature>
<evidence type="ECO:0000256" key="2">
    <source>
        <dbReference type="ARBA" id="ARBA00022481"/>
    </source>
</evidence>
<keyword evidence="2" id="KW-0488">Methylation</keyword>